<dbReference type="SUPFAM" id="SSF52047">
    <property type="entry name" value="RNI-like"/>
    <property type="match status" value="1"/>
</dbReference>
<evidence type="ECO:0000313" key="1">
    <source>
        <dbReference type="EMBL" id="KAF7360293.1"/>
    </source>
</evidence>
<dbReference type="AlphaFoldDB" id="A0A8H6YIA0"/>
<evidence type="ECO:0000313" key="2">
    <source>
        <dbReference type="Proteomes" id="UP000620124"/>
    </source>
</evidence>
<dbReference type="EMBL" id="JACAZI010000005">
    <property type="protein sequence ID" value="KAF7360293.1"/>
    <property type="molecule type" value="Genomic_DNA"/>
</dbReference>
<gene>
    <name evidence="1" type="ORF">MVEN_00758700</name>
</gene>
<reference evidence="1" key="1">
    <citation type="submission" date="2020-05" db="EMBL/GenBank/DDBJ databases">
        <title>Mycena genomes resolve the evolution of fungal bioluminescence.</title>
        <authorList>
            <person name="Tsai I.J."/>
        </authorList>
    </citation>
    <scope>NUCLEOTIDE SEQUENCE</scope>
    <source>
        <strain evidence="1">CCC161011</strain>
    </source>
</reference>
<sequence length="262" mass="30691">MLVAWRIKLWVEPMLYRTVVLSIPGRPNALDGHPVFYSDVVLEAIRSKSSCLKDSVRHLFFVWMPMEDGTKLLSACRSIQDLWINYTSADLEGLFPLIENLPLKRLYCNLSALFGPQRQINFTCRLFWNLTHVEVFDYPDIVDKDIWCNLALVRHLTHLSFNDPAFHMVWPTLLRTCISLRVLVVLTPGHQYEEELPRDPRFVVMNRLDYTNDLDYTTRRDYVTSWAMGAHAGIDYWSRAEDFVTMRRSGEVDALQYEILQL</sequence>
<name>A0A8H6YIA0_9AGAR</name>
<proteinExistence type="predicted"/>
<organism evidence="1 2">
    <name type="scientific">Mycena venus</name>
    <dbReference type="NCBI Taxonomy" id="2733690"/>
    <lineage>
        <taxon>Eukaryota</taxon>
        <taxon>Fungi</taxon>
        <taxon>Dikarya</taxon>
        <taxon>Basidiomycota</taxon>
        <taxon>Agaricomycotina</taxon>
        <taxon>Agaricomycetes</taxon>
        <taxon>Agaricomycetidae</taxon>
        <taxon>Agaricales</taxon>
        <taxon>Marasmiineae</taxon>
        <taxon>Mycenaceae</taxon>
        <taxon>Mycena</taxon>
    </lineage>
</organism>
<dbReference type="OrthoDB" id="3145912at2759"/>
<protein>
    <submittedName>
        <fullName evidence="1">Uncharacterized protein</fullName>
    </submittedName>
</protein>
<comment type="caution">
    <text evidence="1">The sequence shown here is derived from an EMBL/GenBank/DDBJ whole genome shotgun (WGS) entry which is preliminary data.</text>
</comment>
<keyword evidence="2" id="KW-1185">Reference proteome</keyword>
<accession>A0A8H6YIA0</accession>
<dbReference type="InterPro" id="IPR032675">
    <property type="entry name" value="LRR_dom_sf"/>
</dbReference>
<dbReference type="Gene3D" id="3.80.10.10">
    <property type="entry name" value="Ribonuclease Inhibitor"/>
    <property type="match status" value="1"/>
</dbReference>
<dbReference type="Proteomes" id="UP000620124">
    <property type="component" value="Unassembled WGS sequence"/>
</dbReference>